<evidence type="ECO:0000259" key="9">
    <source>
        <dbReference type="Pfam" id="PF13231"/>
    </source>
</evidence>
<feature type="transmembrane region" description="Helical" evidence="8">
    <location>
        <begin position="208"/>
        <end position="226"/>
    </location>
</feature>
<keyword evidence="4 10" id="KW-0808">Transferase</keyword>
<feature type="transmembrane region" description="Helical" evidence="8">
    <location>
        <begin position="247"/>
        <end position="270"/>
    </location>
</feature>
<keyword evidence="3" id="KW-0328">Glycosyltransferase</keyword>
<protein>
    <submittedName>
        <fullName evidence="10">Glycosyltransferase family 39 protein</fullName>
    </submittedName>
</protein>
<evidence type="ECO:0000256" key="8">
    <source>
        <dbReference type="SAM" id="Phobius"/>
    </source>
</evidence>
<dbReference type="KEGG" id="kqi:F1D05_07140"/>
<reference evidence="10 11" key="2">
    <citation type="journal article" date="2020" name="Microbiol. Resour. Announc.">
        <title>Antarctic desert soil bacteria exhibit high novel natural product potential, evaluated through long-read genome sequencing and comparative genomics.</title>
        <authorList>
            <person name="Benaud N."/>
            <person name="Edwards R.J."/>
            <person name="Amos T.G."/>
            <person name="D'Agostino P.M."/>
            <person name="Gutierrez-Chavez C."/>
            <person name="Montgomery K."/>
            <person name="Nicetic I."/>
            <person name="Ferrari B.C."/>
        </authorList>
    </citation>
    <scope>NUCLEOTIDE SEQUENCE [LARGE SCALE GENOMIC DNA]</scope>
    <source>
        <strain evidence="10 11">SPB151</strain>
    </source>
</reference>
<dbReference type="PANTHER" id="PTHR33908">
    <property type="entry name" value="MANNOSYLTRANSFERASE YKCB-RELATED"/>
    <property type="match status" value="1"/>
</dbReference>
<comment type="subcellular location">
    <subcellularLocation>
        <location evidence="1">Cell membrane</location>
        <topology evidence="1">Multi-pass membrane protein</topology>
    </subcellularLocation>
</comment>
<keyword evidence="11" id="KW-1185">Reference proteome</keyword>
<sequence length="510" mass="54712">MTSQVTTRPVENRAPTRSWWRRHWPEATVVIAVLVVLAATSNAYGYHRDELYFLACGKHLAWGYPDQPPLTPLLAVLGDAISPGSLWAFRLPATIVSAASVVFVILIAAEMGASRRARVIAALTMATSAVVLMAGHLLMTNTTDFFFAALMSWLLAMYIRTRTAWLLLLIGVVLGIGLLNKTLLALLALAFVIGLLVAGPRSALRSKWLLAGALAALVIVAPNLIWQATNGFPQLDMANAIQGRVVAGGRIGIIPFQLVLISPFLVPIWIAGLVRLLRRDNTFQAFGVAYLALAVELLVVGGNGFYLAGAYPALMAAGAIATDRWLTTGVRRRVLVGAFSGSAVLVGLASLPIVPATALADVPLVRYLDFGGTREQLGWPELTSQVAAVYDGLSADDRARAVIVTRNYGEAGALDRFGPEYGLPKAYSGHNAYAGWGRPPEGADVVIVLGSQRDGRPLDWVQANCVSTSIVGYTGNTTGIKNAEQDRPIWLCRGLNHSWGEIWPTLTWLG</sequence>
<evidence type="ECO:0000256" key="3">
    <source>
        <dbReference type="ARBA" id="ARBA00022676"/>
    </source>
</evidence>
<proteinExistence type="predicted"/>
<dbReference type="GO" id="GO:0009103">
    <property type="term" value="P:lipopolysaccharide biosynthetic process"/>
    <property type="evidence" value="ECO:0007669"/>
    <property type="project" value="UniProtKB-ARBA"/>
</dbReference>
<feature type="domain" description="Glycosyltransferase RgtA/B/C/D-like" evidence="9">
    <location>
        <begin position="66"/>
        <end position="226"/>
    </location>
</feature>
<evidence type="ECO:0000256" key="6">
    <source>
        <dbReference type="ARBA" id="ARBA00022989"/>
    </source>
</evidence>
<evidence type="ECO:0000313" key="10">
    <source>
        <dbReference type="EMBL" id="QNE17723.1"/>
    </source>
</evidence>
<dbReference type="Proteomes" id="UP000515563">
    <property type="component" value="Chromosome"/>
</dbReference>
<reference evidence="11" key="1">
    <citation type="submission" date="2019-09" db="EMBL/GenBank/DDBJ databases">
        <title>Antimicrobial potential of Antarctic Bacteria.</title>
        <authorList>
            <person name="Benaud N."/>
            <person name="Edwards R.J."/>
            <person name="Ferrari B.C."/>
        </authorList>
    </citation>
    <scope>NUCLEOTIDE SEQUENCE [LARGE SCALE GENOMIC DNA]</scope>
    <source>
        <strain evidence="11">SPB151</strain>
    </source>
</reference>
<feature type="transmembrane region" description="Helical" evidence="8">
    <location>
        <begin position="290"/>
        <end position="314"/>
    </location>
</feature>
<evidence type="ECO:0000256" key="1">
    <source>
        <dbReference type="ARBA" id="ARBA00004651"/>
    </source>
</evidence>
<dbReference type="Pfam" id="PF13231">
    <property type="entry name" value="PMT_2"/>
    <property type="match status" value="1"/>
</dbReference>
<keyword evidence="5 8" id="KW-0812">Transmembrane</keyword>
<dbReference type="GO" id="GO:0016763">
    <property type="term" value="F:pentosyltransferase activity"/>
    <property type="evidence" value="ECO:0007669"/>
    <property type="project" value="TreeGrafter"/>
</dbReference>
<evidence type="ECO:0000256" key="5">
    <source>
        <dbReference type="ARBA" id="ARBA00022692"/>
    </source>
</evidence>
<evidence type="ECO:0000256" key="4">
    <source>
        <dbReference type="ARBA" id="ARBA00022679"/>
    </source>
</evidence>
<evidence type="ECO:0000256" key="2">
    <source>
        <dbReference type="ARBA" id="ARBA00022475"/>
    </source>
</evidence>
<evidence type="ECO:0000313" key="11">
    <source>
        <dbReference type="Proteomes" id="UP000515563"/>
    </source>
</evidence>
<accession>A0A7G6WUQ8</accession>
<dbReference type="EMBL" id="CP043661">
    <property type="protein sequence ID" value="QNE17723.1"/>
    <property type="molecule type" value="Genomic_DNA"/>
</dbReference>
<evidence type="ECO:0000256" key="7">
    <source>
        <dbReference type="ARBA" id="ARBA00023136"/>
    </source>
</evidence>
<feature type="transmembrane region" description="Helical" evidence="8">
    <location>
        <begin position="334"/>
        <end position="354"/>
    </location>
</feature>
<organism evidence="10 11">
    <name type="scientific">Kribbella qitaiheensis</name>
    <dbReference type="NCBI Taxonomy" id="1544730"/>
    <lineage>
        <taxon>Bacteria</taxon>
        <taxon>Bacillati</taxon>
        <taxon>Actinomycetota</taxon>
        <taxon>Actinomycetes</taxon>
        <taxon>Propionibacteriales</taxon>
        <taxon>Kribbellaceae</taxon>
        <taxon>Kribbella</taxon>
    </lineage>
</organism>
<dbReference type="GO" id="GO:0005886">
    <property type="term" value="C:plasma membrane"/>
    <property type="evidence" value="ECO:0007669"/>
    <property type="project" value="UniProtKB-SubCell"/>
</dbReference>
<feature type="transmembrane region" description="Helical" evidence="8">
    <location>
        <begin position="27"/>
        <end position="44"/>
    </location>
</feature>
<keyword evidence="6 8" id="KW-1133">Transmembrane helix</keyword>
<dbReference type="InterPro" id="IPR050297">
    <property type="entry name" value="LipidA_mod_glycosyltrf_83"/>
</dbReference>
<gene>
    <name evidence="10" type="ORF">F1D05_07140</name>
</gene>
<feature type="transmembrane region" description="Helical" evidence="8">
    <location>
        <begin position="168"/>
        <end position="196"/>
    </location>
</feature>
<feature type="transmembrane region" description="Helical" evidence="8">
    <location>
        <begin position="119"/>
        <end position="139"/>
    </location>
</feature>
<dbReference type="PANTHER" id="PTHR33908:SF11">
    <property type="entry name" value="MEMBRANE PROTEIN"/>
    <property type="match status" value="1"/>
</dbReference>
<feature type="transmembrane region" description="Helical" evidence="8">
    <location>
        <begin position="87"/>
        <end position="107"/>
    </location>
</feature>
<keyword evidence="2" id="KW-1003">Cell membrane</keyword>
<dbReference type="InterPro" id="IPR038731">
    <property type="entry name" value="RgtA/B/C-like"/>
</dbReference>
<dbReference type="AlphaFoldDB" id="A0A7G6WUQ8"/>
<keyword evidence="7 8" id="KW-0472">Membrane</keyword>
<name>A0A7G6WUQ8_9ACTN</name>
<dbReference type="RefSeq" id="WP_185446549.1">
    <property type="nucleotide sequence ID" value="NZ_CP043661.1"/>
</dbReference>